<dbReference type="Proteomes" id="UP000253314">
    <property type="component" value="Unassembled WGS sequence"/>
</dbReference>
<keyword evidence="2" id="KW-0732">Signal</keyword>
<feature type="compositionally biased region" description="Low complexity" evidence="1">
    <location>
        <begin position="64"/>
        <end position="79"/>
    </location>
</feature>
<dbReference type="AlphaFoldDB" id="A0A366XW06"/>
<keyword evidence="4" id="KW-1185">Reference proteome</keyword>
<feature type="compositionally biased region" description="Acidic residues" evidence="1">
    <location>
        <begin position="99"/>
        <end position="111"/>
    </location>
</feature>
<evidence type="ECO:0000256" key="1">
    <source>
        <dbReference type="SAM" id="MobiDB-lite"/>
    </source>
</evidence>
<dbReference type="RefSeq" id="WP_113807360.1">
    <property type="nucleotide sequence ID" value="NZ_QOCW01000022.1"/>
</dbReference>
<feature type="compositionally biased region" description="Basic and acidic residues" evidence="1">
    <location>
        <begin position="82"/>
        <end position="93"/>
    </location>
</feature>
<dbReference type="EMBL" id="QOCW01000022">
    <property type="protein sequence ID" value="RBW68323.1"/>
    <property type="molecule type" value="Genomic_DNA"/>
</dbReference>
<accession>A0A366XW06</accession>
<name>A0A366XW06_9BACI</name>
<evidence type="ECO:0000256" key="2">
    <source>
        <dbReference type="SAM" id="SignalP"/>
    </source>
</evidence>
<gene>
    <name evidence="3" type="ORF">DS031_17545</name>
</gene>
<evidence type="ECO:0000313" key="3">
    <source>
        <dbReference type="EMBL" id="RBW68323.1"/>
    </source>
</evidence>
<feature type="chain" id="PRO_5038926733" description="DNA primase" evidence="2">
    <location>
        <begin position="21"/>
        <end position="117"/>
    </location>
</feature>
<sequence>MNRKLMFLIVSALLSLSVLSACNLDNNNDMVDPEDVNYEPVRYDRNNDRGIDDMRGNYLDNEGTDLNNRNNDLDNGGLDLDTDPRNVRDREEVDTPFNMDEEEPDLDEEPSEERRGQ</sequence>
<evidence type="ECO:0008006" key="5">
    <source>
        <dbReference type="Google" id="ProtNLM"/>
    </source>
</evidence>
<feature type="signal peptide" evidence="2">
    <location>
        <begin position="1"/>
        <end position="20"/>
    </location>
</feature>
<dbReference type="PROSITE" id="PS51257">
    <property type="entry name" value="PROKAR_LIPOPROTEIN"/>
    <property type="match status" value="1"/>
</dbReference>
<feature type="compositionally biased region" description="Basic and acidic residues" evidence="1">
    <location>
        <begin position="41"/>
        <end position="55"/>
    </location>
</feature>
<organism evidence="3 4">
    <name type="scientific">Bacillus taeanensis</name>
    <dbReference type="NCBI Taxonomy" id="273032"/>
    <lineage>
        <taxon>Bacteria</taxon>
        <taxon>Bacillati</taxon>
        <taxon>Bacillota</taxon>
        <taxon>Bacilli</taxon>
        <taxon>Bacillales</taxon>
        <taxon>Bacillaceae</taxon>
        <taxon>Bacillus</taxon>
    </lineage>
</organism>
<proteinExistence type="predicted"/>
<feature type="region of interest" description="Disordered" evidence="1">
    <location>
        <begin position="25"/>
        <end position="117"/>
    </location>
</feature>
<protein>
    <recommendedName>
        <fullName evidence="5">DNA primase</fullName>
    </recommendedName>
</protein>
<comment type="caution">
    <text evidence="3">The sequence shown here is derived from an EMBL/GenBank/DDBJ whole genome shotgun (WGS) entry which is preliminary data.</text>
</comment>
<evidence type="ECO:0000313" key="4">
    <source>
        <dbReference type="Proteomes" id="UP000253314"/>
    </source>
</evidence>
<dbReference type="OrthoDB" id="2940667at2"/>
<reference evidence="3 4" key="1">
    <citation type="submission" date="2018-07" db="EMBL/GenBank/DDBJ databases">
        <title>Lottiidibacillus patelloidae gen. nov., sp. nov., isolated from the intestinal tract of a marine limpet and the reclassification of B. taeanensis BH030017T, B. algicola KMM 3737T and B. hwajinpoensis SW-72T as genus Lottiidibacillus.</title>
        <authorList>
            <person name="Liu R."/>
            <person name="Huang Z."/>
        </authorList>
    </citation>
    <scope>NUCLEOTIDE SEQUENCE [LARGE SCALE GENOMIC DNA]</scope>
    <source>
        <strain evidence="3 4">BH030017</strain>
    </source>
</reference>